<evidence type="ECO:0000313" key="2">
    <source>
        <dbReference type="Proteomes" id="UP000016023"/>
    </source>
</evidence>
<dbReference type="AlphaFoldDB" id="H1Q1R9"/>
<name>H1Q1R9_9BACT</name>
<dbReference type="eggNOG" id="COG0438">
    <property type="taxonomic scope" value="Bacteria"/>
</dbReference>
<keyword evidence="2" id="KW-1185">Reference proteome</keyword>
<dbReference type="HOGENOM" id="CLU_782206_0_0_10"/>
<evidence type="ECO:0008006" key="3">
    <source>
        <dbReference type="Google" id="ProtNLM"/>
    </source>
</evidence>
<dbReference type="SUPFAM" id="SSF53756">
    <property type="entry name" value="UDP-Glycosyltransferase/glycogen phosphorylase"/>
    <property type="match status" value="1"/>
</dbReference>
<dbReference type="PATRIC" id="fig|883158.3.peg.863"/>
<dbReference type="Gene3D" id="3.40.50.2000">
    <property type="entry name" value="Glycogen Phosphorylase B"/>
    <property type="match status" value="1"/>
</dbReference>
<organism evidence="1 2">
    <name type="scientific">Prevotella micans F0438</name>
    <dbReference type="NCBI Taxonomy" id="883158"/>
    <lineage>
        <taxon>Bacteria</taxon>
        <taxon>Pseudomonadati</taxon>
        <taxon>Bacteroidota</taxon>
        <taxon>Bacteroidia</taxon>
        <taxon>Bacteroidales</taxon>
        <taxon>Prevotellaceae</taxon>
        <taxon>Prevotella</taxon>
    </lineage>
</organism>
<dbReference type="EMBL" id="AGWK01000027">
    <property type="protein sequence ID" value="EHO71539.1"/>
    <property type="molecule type" value="Genomic_DNA"/>
</dbReference>
<sequence>MRIIIDPRVEYRYSSFYRLGLYRLFGSRNISYSVGPFLDLECNTNEQFGAGMQFILVEDNGTEHKVFLDIKDVATIEADKYEWADVYGKVNVAPGETSKYPKLIVTGPEFGLRNRSAIGLGWFGLKNYLKGCRRSNVPLSRYVQTYVYPYIRRRSLKAYERAAAVRPNYVFHASTLWYNEFASTDTNMYRGEFLKACKQAGLEIEGGLFYVEGEAPLKEMPTYPKYKELYKDFIYNHRLSMDAYIEKTKQSVVVFNTPSVCECHGWKLAEYLCMGKAIISTPLKREMPGEGLIHGKNVHFISSPEEIYQAVVEINQNRAYREQLEQGARAYYEQWLAPTKVITRIIEFIRIEKNGKGTYKF</sequence>
<comment type="caution">
    <text evidence="1">The sequence shown here is derived from an EMBL/GenBank/DDBJ whole genome shotgun (WGS) entry which is preliminary data.</text>
</comment>
<evidence type="ECO:0000313" key="1">
    <source>
        <dbReference type="EMBL" id="EHO71539.1"/>
    </source>
</evidence>
<accession>H1Q1R9</accession>
<dbReference type="Proteomes" id="UP000016023">
    <property type="component" value="Unassembled WGS sequence"/>
</dbReference>
<dbReference type="RefSeq" id="WP_006951978.1">
    <property type="nucleotide sequence ID" value="NZ_JH594521.1"/>
</dbReference>
<protein>
    <recommendedName>
        <fullName evidence="3">Glycosyl transferase family 1 domain-containing protein</fullName>
    </recommendedName>
</protein>
<reference evidence="1 2" key="1">
    <citation type="submission" date="2011-12" db="EMBL/GenBank/DDBJ databases">
        <title>The Genome Sequence of Prevotella micans F0438.</title>
        <authorList>
            <consortium name="The Broad Institute Genome Sequencing Platform"/>
            <person name="Earl A."/>
            <person name="Ward D."/>
            <person name="Feldgarden M."/>
            <person name="Gevers D."/>
            <person name="Izard J."/>
            <person name="Baranova O.V."/>
            <person name="Blanton J.M."/>
            <person name="Wade W.G."/>
            <person name="Dewhirst F.E."/>
            <person name="Young S.K."/>
            <person name="Zeng Q."/>
            <person name="Gargeya S."/>
            <person name="Fitzgerald M."/>
            <person name="Haas B."/>
            <person name="Abouelleil A."/>
            <person name="Alvarado L."/>
            <person name="Arachchi H.M."/>
            <person name="Berlin A."/>
            <person name="Chapman S.B."/>
            <person name="Gearin G."/>
            <person name="Goldberg J."/>
            <person name="Griggs A."/>
            <person name="Gujja S."/>
            <person name="Hansen M."/>
            <person name="Heiman D."/>
            <person name="Howarth C."/>
            <person name="Larimer J."/>
            <person name="Lui A."/>
            <person name="MacDonald P.J.P."/>
            <person name="McCowen C."/>
            <person name="Montmayeur A."/>
            <person name="Murphy C."/>
            <person name="Neiman D."/>
            <person name="Pearson M."/>
            <person name="Priest M."/>
            <person name="Roberts A."/>
            <person name="Saif S."/>
            <person name="Shea T."/>
            <person name="Sisk P."/>
            <person name="Stolte C."/>
            <person name="Sykes S."/>
            <person name="Wortman J."/>
            <person name="Nusbaum C."/>
            <person name="Birren B."/>
        </authorList>
    </citation>
    <scope>NUCLEOTIDE SEQUENCE [LARGE SCALE GENOMIC DNA]</scope>
    <source>
        <strain evidence="1 2">F0438</strain>
    </source>
</reference>
<proteinExistence type="predicted"/>
<dbReference type="STRING" id="883158.HMPREF9140_00857"/>
<gene>
    <name evidence="1" type="ORF">HMPREF9140_00857</name>
</gene>